<dbReference type="AlphaFoldDB" id="A0A6F9DKX9"/>
<sequence length="165" mass="20397">MGIFEDRIEEIGKKFDFRKYRRETKSVLLKLKKEVSEKIRNRKETTRKILQEANRLAIAHMMEKVAEMEQTTLQQQKKQIEEKILEAMKIFEDHLKACDVKYDQWEWKRTEQELEEIKHTLLQNMEQQEVRRREDQLQEQQEAIDRLEENLRRERRNRNDRCPLL</sequence>
<gene>
    <name evidence="2" type="primary">Map3k10-002</name>
</gene>
<keyword evidence="1" id="KW-0175">Coiled coil</keyword>
<evidence type="ECO:0000256" key="1">
    <source>
        <dbReference type="SAM" id="Coils"/>
    </source>
</evidence>
<evidence type="ECO:0000313" key="2">
    <source>
        <dbReference type="EMBL" id="CAB3263623.1"/>
    </source>
</evidence>
<name>A0A6F9DKX9_9ASCI</name>
<keyword evidence="2" id="KW-0378">Hydrolase</keyword>
<dbReference type="GO" id="GO:0004177">
    <property type="term" value="F:aminopeptidase activity"/>
    <property type="evidence" value="ECO:0007669"/>
    <property type="project" value="UniProtKB-KW"/>
</dbReference>
<feature type="coiled-coil region" evidence="1">
    <location>
        <begin position="28"/>
        <end position="86"/>
    </location>
</feature>
<feature type="coiled-coil region" evidence="1">
    <location>
        <begin position="111"/>
        <end position="157"/>
    </location>
</feature>
<dbReference type="EMBL" id="LR787761">
    <property type="protein sequence ID" value="CAB3263623.1"/>
    <property type="molecule type" value="mRNA"/>
</dbReference>
<proteinExistence type="evidence at transcript level"/>
<protein>
    <submittedName>
        <fullName evidence="2">Putative aminopeptidase W07G4.4</fullName>
    </submittedName>
</protein>
<reference evidence="2" key="1">
    <citation type="submission" date="2020-04" db="EMBL/GenBank/DDBJ databases">
        <authorList>
            <person name="Neveu A P."/>
        </authorList>
    </citation>
    <scope>NUCLEOTIDE SEQUENCE</scope>
    <source>
        <tissue evidence="2">Whole embryo</tissue>
    </source>
</reference>
<organism evidence="2">
    <name type="scientific">Phallusia mammillata</name>
    <dbReference type="NCBI Taxonomy" id="59560"/>
    <lineage>
        <taxon>Eukaryota</taxon>
        <taxon>Metazoa</taxon>
        <taxon>Chordata</taxon>
        <taxon>Tunicata</taxon>
        <taxon>Ascidiacea</taxon>
        <taxon>Phlebobranchia</taxon>
        <taxon>Ascidiidae</taxon>
        <taxon>Phallusia</taxon>
    </lineage>
</organism>
<keyword evidence="2" id="KW-0645">Protease</keyword>
<keyword evidence="2" id="KW-0031">Aminopeptidase</keyword>
<accession>A0A6F9DKX9</accession>